<sequence>MTRTYSRFGPTKGKAENALLAAMRARQDNGRQAVETPTLGEVAKRWLASIEVPEVQVDAIGNAVSLPTKGMRRQTRDQYAGRSVGTSSPSSVL</sequence>
<dbReference type="KEGG" id="satk:SA2016_0996"/>
<evidence type="ECO:0000313" key="3">
    <source>
        <dbReference type="Proteomes" id="UP000070134"/>
    </source>
</evidence>
<dbReference type="Proteomes" id="UP000070134">
    <property type="component" value="Chromosome"/>
</dbReference>
<dbReference type="STRING" id="37927.SA2016_0996"/>
<dbReference type="RefSeq" id="WP_066496010.1">
    <property type="nucleotide sequence ID" value="NZ_BJMO01000043.1"/>
</dbReference>
<dbReference type="AlphaFoldDB" id="A0A126ZYL5"/>
<dbReference type="EMBL" id="CP014518">
    <property type="protein sequence ID" value="AMM31681.1"/>
    <property type="molecule type" value="Genomic_DNA"/>
</dbReference>
<organism evidence="2 3">
    <name type="scientific">Sinomonas atrocyanea</name>
    <dbReference type="NCBI Taxonomy" id="37927"/>
    <lineage>
        <taxon>Bacteria</taxon>
        <taxon>Bacillati</taxon>
        <taxon>Actinomycetota</taxon>
        <taxon>Actinomycetes</taxon>
        <taxon>Micrococcales</taxon>
        <taxon>Micrococcaceae</taxon>
        <taxon>Sinomonas</taxon>
    </lineage>
</organism>
<feature type="region of interest" description="Disordered" evidence="1">
    <location>
        <begin position="67"/>
        <end position="93"/>
    </location>
</feature>
<evidence type="ECO:0000313" key="2">
    <source>
        <dbReference type="EMBL" id="AMM31681.1"/>
    </source>
</evidence>
<protein>
    <submittedName>
        <fullName evidence="2">Uncharacterized protein</fullName>
    </submittedName>
</protein>
<name>A0A126ZYL5_9MICC</name>
<evidence type="ECO:0000256" key="1">
    <source>
        <dbReference type="SAM" id="MobiDB-lite"/>
    </source>
</evidence>
<dbReference type="OrthoDB" id="4326943at2"/>
<reference evidence="2 3" key="1">
    <citation type="submission" date="2016-02" db="EMBL/GenBank/DDBJ databases">
        <title>Complete genome of Sinomonas atrocyanea KCTC 3377.</title>
        <authorList>
            <person name="Kim K.M."/>
        </authorList>
    </citation>
    <scope>NUCLEOTIDE SEQUENCE [LARGE SCALE GENOMIC DNA]</scope>
    <source>
        <strain evidence="2 3">KCTC 3377</strain>
    </source>
</reference>
<accession>A0A126ZYL5</accession>
<proteinExistence type="predicted"/>
<keyword evidence="3" id="KW-1185">Reference proteome</keyword>
<feature type="compositionally biased region" description="Polar residues" evidence="1">
    <location>
        <begin position="84"/>
        <end position="93"/>
    </location>
</feature>
<gene>
    <name evidence="2" type="ORF">SA2016_0996</name>
</gene>